<dbReference type="PROSITE" id="PS50082">
    <property type="entry name" value="WD_REPEATS_2"/>
    <property type="match status" value="1"/>
</dbReference>
<proteinExistence type="predicted"/>
<dbReference type="EMBL" id="NBAG03000247">
    <property type="protein sequence ID" value="PNI61963.1"/>
    <property type="molecule type" value="Genomic_DNA"/>
</dbReference>
<dbReference type="Gene3D" id="2.130.10.10">
    <property type="entry name" value="YVTN repeat-like/Quinoprotein amine dehydrogenase"/>
    <property type="match status" value="1"/>
</dbReference>
<gene>
    <name evidence="4" type="ORF">CK820_G0018079</name>
</gene>
<keyword evidence="1 3" id="KW-0853">WD repeat</keyword>
<organism evidence="4 5">
    <name type="scientific">Pan troglodytes</name>
    <name type="common">Chimpanzee</name>
    <dbReference type="NCBI Taxonomy" id="9598"/>
    <lineage>
        <taxon>Eukaryota</taxon>
        <taxon>Metazoa</taxon>
        <taxon>Chordata</taxon>
        <taxon>Craniata</taxon>
        <taxon>Vertebrata</taxon>
        <taxon>Euteleostomi</taxon>
        <taxon>Mammalia</taxon>
        <taxon>Eutheria</taxon>
        <taxon>Euarchontoglires</taxon>
        <taxon>Primates</taxon>
        <taxon>Haplorrhini</taxon>
        <taxon>Catarrhini</taxon>
        <taxon>Hominidae</taxon>
        <taxon>Pan</taxon>
    </lineage>
</organism>
<comment type="caution">
    <text evidence="4">The sequence shown here is derived from an EMBL/GenBank/DDBJ whole genome shotgun (WGS) entry which is preliminary data.</text>
</comment>
<accession>A0A2J8MR16</accession>
<evidence type="ECO:0000313" key="5">
    <source>
        <dbReference type="Proteomes" id="UP000236370"/>
    </source>
</evidence>
<feature type="non-terminal residue" evidence="4">
    <location>
        <position position="1"/>
    </location>
</feature>
<evidence type="ECO:0000256" key="2">
    <source>
        <dbReference type="ARBA" id="ARBA00022737"/>
    </source>
</evidence>
<reference evidence="4 5" key="1">
    <citation type="submission" date="2017-12" db="EMBL/GenBank/DDBJ databases">
        <title>High-resolution comparative analysis of great ape genomes.</title>
        <authorList>
            <person name="Pollen A."/>
            <person name="Hastie A."/>
            <person name="Hormozdiari F."/>
            <person name="Dougherty M."/>
            <person name="Liu R."/>
            <person name="Chaisson M."/>
            <person name="Hoppe E."/>
            <person name="Hill C."/>
            <person name="Pang A."/>
            <person name="Hillier L."/>
            <person name="Baker C."/>
            <person name="Armstrong J."/>
            <person name="Shendure J."/>
            <person name="Paten B."/>
            <person name="Wilson R."/>
            <person name="Chao H."/>
            <person name="Schneider V."/>
            <person name="Ventura M."/>
            <person name="Kronenberg Z."/>
            <person name="Murali S."/>
            <person name="Gordon D."/>
            <person name="Cantsilieris S."/>
            <person name="Munson K."/>
            <person name="Nelson B."/>
            <person name="Raja A."/>
            <person name="Underwood J."/>
            <person name="Diekhans M."/>
            <person name="Fiddes I."/>
            <person name="Haussler D."/>
            <person name="Eichler E."/>
        </authorList>
    </citation>
    <scope>NUCLEOTIDE SEQUENCE [LARGE SCALE GENOMIC DNA]</scope>
    <source>
        <strain evidence="4">Yerkes chimp pedigree #C0471</strain>
    </source>
</reference>
<evidence type="ECO:0000313" key="4">
    <source>
        <dbReference type="EMBL" id="PNI61963.1"/>
    </source>
</evidence>
<name>A0A2J8MR16_PANTR</name>
<dbReference type="InterPro" id="IPR001680">
    <property type="entry name" value="WD40_rpt"/>
</dbReference>
<dbReference type="AlphaFoldDB" id="A0A2J8MR16"/>
<sequence length="225" mass="24621">IPASLSWCWNAEDVVAFVSHRGPLFIWTISGPDSGVIVHKDAHSFLSDICMFRWHTHQKGKVVFGHIDGSLSIFHPVSVQSPTKNHYTSSTSEAVPPPTLTQNQAFSLPPGHAVCCFLDGGVGLYDMGAKKWDFLRDLGHVETIFDCKFKPDDPNLLATASFDGTIKVWDINTLTAVYTSPGNEGVIYSLSWAPGGLNCIAGGTSRNGAFIWNVQKGKIIQRFNE</sequence>
<protein>
    <submittedName>
        <fullName evidence="4">WDR17 isoform 6</fullName>
    </submittedName>
</protein>
<dbReference type="SMART" id="SM00320">
    <property type="entry name" value="WD40"/>
    <property type="match status" value="3"/>
</dbReference>
<dbReference type="InterPro" id="IPR036322">
    <property type="entry name" value="WD40_repeat_dom_sf"/>
</dbReference>
<dbReference type="PROSITE" id="PS00678">
    <property type="entry name" value="WD_REPEATS_1"/>
    <property type="match status" value="1"/>
</dbReference>
<dbReference type="PROSITE" id="PS50294">
    <property type="entry name" value="WD_REPEATS_REGION"/>
    <property type="match status" value="1"/>
</dbReference>
<dbReference type="PANTHER" id="PTHR44464:SF1">
    <property type="entry name" value="WD REPEAT-CONTAINING PROTEIN 17"/>
    <property type="match status" value="1"/>
</dbReference>
<dbReference type="InterPro" id="IPR019775">
    <property type="entry name" value="WD40_repeat_CS"/>
</dbReference>
<dbReference type="InterPro" id="IPR015943">
    <property type="entry name" value="WD40/YVTN_repeat-like_dom_sf"/>
</dbReference>
<evidence type="ECO:0000256" key="1">
    <source>
        <dbReference type="ARBA" id="ARBA00022574"/>
    </source>
</evidence>
<dbReference type="PANTHER" id="PTHR44464">
    <property type="entry name" value="WD REPEAT-CONTAINING PROTEIN 17"/>
    <property type="match status" value="1"/>
</dbReference>
<dbReference type="SUPFAM" id="SSF50978">
    <property type="entry name" value="WD40 repeat-like"/>
    <property type="match status" value="1"/>
</dbReference>
<keyword evidence="2" id="KW-0677">Repeat</keyword>
<feature type="non-terminal residue" evidence="4">
    <location>
        <position position="225"/>
    </location>
</feature>
<evidence type="ECO:0000256" key="3">
    <source>
        <dbReference type="PROSITE-ProRule" id="PRU00221"/>
    </source>
</evidence>
<feature type="repeat" description="WD" evidence="3">
    <location>
        <begin position="137"/>
        <end position="179"/>
    </location>
</feature>
<dbReference type="Pfam" id="PF00400">
    <property type="entry name" value="WD40"/>
    <property type="match status" value="1"/>
</dbReference>
<dbReference type="Proteomes" id="UP000236370">
    <property type="component" value="Unassembled WGS sequence"/>
</dbReference>